<keyword evidence="8" id="KW-1185">Reference proteome</keyword>
<dbReference type="OrthoDB" id="9775950at2"/>
<gene>
    <name evidence="7" type="ORF">EDD71_102227</name>
</gene>
<keyword evidence="5 6" id="KW-0472">Membrane</keyword>
<dbReference type="PIRSF" id="PIRSF038958">
    <property type="entry name" value="PG_synth_SpoVB"/>
    <property type="match status" value="1"/>
</dbReference>
<keyword evidence="4 6" id="KW-1133">Transmembrane helix</keyword>
<feature type="transmembrane region" description="Helical" evidence="6">
    <location>
        <begin position="478"/>
        <end position="502"/>
    </location>
</feature>
<feature type="transmembrane region" description="Helical" evidence="6">
    <location>
        <begin position="185"/>
        <end position="207"/>
    </location>
</feature>
<feature type="transmembrane region" description="Helical" evidence="6">
    <location>
        <begin position="280"/>
        <end position="306"/>
    </location>
</feature>
<feature type="transmembrane region" description="Helical" evidence="6">
    <location>
        <begin position="228"/>
        <end position="248"/>
    </location>
</feature>
<keyword evidence="2" id="KW-1003">Cell membrane</keyword>
<dbReference type="EMBL" id="SOAZ01000002">
    <property type="protein sequence ID" value="TDT63465.1"/>
    <property type="molecule type" value="Genomic_DNA"/>
</dbReference>
<feature type="transmembrane region" description="Helical" evidence="6">
    <location>
        <begin position="318"/>
        <end position="346"/>
    </location>
</feature>
<dbReference type="RefSeq" id="WP_133627110.1">
    <property type="nucleotide sequence ID" value="NZ_SOAZ01000002.1"/>
</dbReference>
<dbReference type="CDD" id="cd13124">
    <property type="entry name" value="MATE_SpoVB_like"/>
    <property type="match status" value="1"/>
</dbReference>
<feature type="transmembrane region" description="Helical" evidence="6">
    <location>
        <begin position="86"/>
        <end position="107"/>
    </location>
</feature>
<protein>
    <submittedName>
        <fullName evidence="7">Stage V sporulation protein B</fullName>
    </submittedName>
</protein>
<evidence type="ECO:0000313" key="7">
    <source>
        <dbReference type="EMBL" id="TDT63465.1"/>
    </source>
</evidence>
<sequence>MKKKSLVKGTLMLALSGIIAKFLGFFFRIPLIYMIGERGIGLYQLTYPLYTFLLALAAGIPTAISKMISERIALNKRKEAHNIFKIALFIMIIFGCLSSLGLMVFSREIIKVSKWPEDAYYSIIGISFAPIFTCILSVYRGYFQGLQEMAPPAASQIIEQIMRVAVGVGIAYLLLSTGIPEAAGGAAFGAAAGAVSGLLLMLICYRGNRIEYSAFEKSSPRRFLFGEILKIAIPVSIGQAIGSIMALIDSMIVPGLLMISGYSEYTATILFGQLTGKAHVLINVPLTLSVALAQNVVPAISSAYAVKDTIRLNRNVKIAFKFAMLLALPSCAGLYALAAPILSMIFQGMGDGWELMQILAIASIFIIIAQTATSVLNGIGKTVLPVLAMVIGSGIKVIINIVFIPFPQLNIKAAAYSTLVAYIFIAVLDIVFVIKSTDVCINLQELFIMPAICTVVMILSVLLIYGKMFDLTGSNNKSTFSAVLAGAAVYGIMLLITGNLSIKDIKNYIKR</sequence>
<keyword evidence="3 6" id="KW-0812">Transmembrane</keyword>
<dbReference type="GO" id="GO:0005886">
    <property type="term" value="C:plasma membrane"/>
    <property type="evidence" value="ECO:0007669"/>
    <property type="project" value="UniProtKB-SubCell"/>
</dbReference>
<comment type="subcellular location">
    <subcellularLocation>
        <location evidence="1">Cell membrane</location>
        <topology evidence="1">Multi-pass membrane protein</topology>
    </subcellularLocation>
</comment>
<feature type="transmembrane region" description="Helical" evidence="6">
    <location>
        <begin position="47"/>
        <end position="65"/>
    </location>
</feature>
<dbReference type="Pfam" id="PF01943">
    <property type="entry name" value="Polysacc_synt"/>
    <property type="match status" value="1"/>
</dbReference>
<evidence type="ECO:0000256" key="4">
    <source>
        <dbReference type="ARBA" id="ARBA00022989"/>
    </source>
</evidence>
<feature type="transmembrane region" description="Helical" evidence="6">
    <location>
        <begin position="386"/>
        <end position="407"/>
    </location>
</feature>
<feature type="transmembrane region" description="Helical" evidence="6">
    <location>
        <begin position="358"/>
        <end position="379"/>
    </location>
</feature>
<feature type="transmembrane region" description="Helical" evidence="6">
    <location>
        <begin position="160"/>
        <end position="179"/>
    </location>
</feature>
<evidence type="ECO:0000256" key="3">
    <source>
        <dbReference type="ARBA" id="ARBA00022692"/>
    </source>
</evidence>
<feature type="transmembrane region" description="Helical" evidence="6">
    <location>
        <begin position="446"/>
        <end position="466"/>
    </location>
</feature>
<evidence type="ECO:0000313" key="8">
    <source>
        <dbReference type="Proteomes" id="UP000295325"/>
    </source>
</evidence>
<evidence type="ECO:0000256" key="6">
    <source>
        <dbReference type="SAM" id="Phobius"/>
    </source>
</evidence>
<evidence type="ECO:0000256" key="1">
    <source>
        <dbReference type="ARBA" id="ARBA00004651"/>
    </source>
</evidence>
<feature type="transmembrane region" description="Helical" evidence="6">
    <location>
        <begin position="12"/>
        <end position="35"/>
    </location>
</feature>
<evidence type="ECO:0000256" key="5">
    <source>
        <dbReference type="ARBA" id="ARBA00023136"/>
    </source>
</evidence>
<evidence type="ECO:0000256" key="2">
    <source>
        <dbReference type="ARBA" id="ARBA00022475"/>
    </source>
</evidence>
<dbReference type="PANTHER" id="PTHR30250">
    <property type="entry name" value="PST FAMILY PREDICTED COLANIC ACID TRANSPORTER"/>
    <property type="match status" value="1"/>
</dbReference>
<feature type="transmembrane region" description="Helical" evidence="6">
    <location>
        <begin position="413"/>
        <end position="434"/>
    </location>
</feature>
<accession>A0A4V3ETR1</accession>
<name>A0A4V3ETR1_9CLOT</name>
<reference evidence="7 8" key="1">
    <citation type="submission" date="2019-03" db="EMBL/GenBank/DDBJ databases">
        <title>Genomic Encyclopedia of Type Strains, Phase IV (KMG-IV): sequencing the most valuable type-strain genomes for metagenomic binning, comparative biology and taxonomic classification.</title>
        <authorList>
            <person name="Goeker M."/>
        </authorList>
    </citation>
    <scope>NUCLEOTIDE SEQUENCE [LARGE SCALE GENOMIC DNA]</scope>
    <source>
        <strain evidence="7 8">DSM 24455</strain>
    </source>
</reference>
<dbReference type="PANTHER" id="PTHR30250:SF21">
    <property type="entry name" value="LIPID II FLIPPASE MURJ"/>
    <property type="match status" value="1"/>
</dbReference>
<comment type="caution">
    <text evidence="7">The sequence shown here is derived from an EMBL/GenBank/DDBJ whole genome shotgun (WGS) entry which is preliminary data.</text>
</comment>
<dbReference type="InterPro" id="IPR024923">
    <property type="entry name" value="PG_synth_SpoVB"/>
</dbReference>
<dbReference type="Proteomes" id="UP000295325">
    <property type="component" value="Unassembled WGS sequence"/>
</dbReference>
<dbReference type="AlphaFoldDB" id="A0A4V3ETR1"/>
<dbReference type="InterPro" id="IPR002797">
    <property type="entry name" value="Polysacc_synth"/>
</dbReference>
<feature type="transmembrane region" description="Helical" evidence="6">
    <location>
        <begin position="119"/>
        <end position="139"/>
    </location>
</feature>
<proteinExistence type="predicted"/>
<organism evidence="7 8">
    <name type="scientific">Fonticella tunisiensis</name>
    <dbReference type="NCBI Taxonomy" id="1096341"/>
    <lineage>
        <taxon>Bacteria</taxon>
        <taxon>Bacillati</taxon>
        <taxon>Bacillota</taxon>
        <taxon>Clostridia</taxon>
        <taxon>Eubacteriales</taxon>
        <taxon>Clostridiaceae</taxon>
        <taxon>Fonticella</taxon>
    </lineage>
</organism>
<dbReference type="InterPro" id="IPR050833">
    <property type="entry name" value="Poly_Biosynth_Transport"/>
</dbReference>